<keyword evidence="2" id="KW-1185">Reference proteome</keyword>
<dbReference type="EMBL" id="NMOS02000004">
    <property type="protein sequence ID" value="RDH40734.1"/>
    <property type="molecule type" value="Genomic_DNA"/>
</dbReference>
<reference evidence="1 2" key="2">
    <citation type="journal article" date="2018" name="J. Invertebr. Pathol.">
        <title>'Candidatus Aquirickettsiella gammari' (Gammaproteobacteria: Legionellales: Coxiellaceae): A bacterial pathogen of the freshwater crustacean Gammarus fossarum (Malacostraca: Amphipoda).</title>
        <authorList>
            <person name="Bojko J."/>
            <person name="Dunn A.M."/>
            <person name="Stebbing P.D."/>
            <person name="van Aerle R."/>
            <person name="Bacela-Spychalska K."/>
            <person name="Bean T.P."/>
            <person name="Urrutia A."/>
            <person name="Stentiford G.D."/>
        </authorList>
    </citation>
    <scope>NUCLEOTIDE SEQUENCE [LARGE SCALE GENOMIC DNA]</scope>
    <source>
        <strain evidence="1">RA15029</strain>
    </source>
</reference>
<organism evidence="1 2">
    <name type="scientific">Candidatus Aquirickettsiella gammari</name>
    <dbReference type="NCBI Taxonomy" id="2016198"/>
    <lineage>
        <taxon>Bacteria</taxon>
        <taxon>Pseudomonadati</taxon>
        <taxon>Pseudomonadota</taxon>
        <taxon>Gammaproteobacteria</taxon>
        <taxon>Legionellales</taxon>
        <taxon>Coxiellaceae</taxon>
        <taxon>Candidatus Aquirickettsiella</taxon>
    </lineage>
</organism>
<name>A0A370CJW2_9COXI</name>
<accession>A0A370CJW2</accession>
<proteinExistence type="predicted"/>
<protein>
    <submittedName>
        <fullName evidence="1">Uncharacterized protein</fullName>
    </submittedName>
</protein>
<dbReference type="Proteomes" id="UP000226429">
    <property type="component" value="Unassembled WGS sequence"/>
</dbReference>
<reference evidence="1 2" key="1">
    <citation type="journal article" date="2017" name="Int. J. Syst. Evol. Microbiol.">
        <title>Aquarickettsiella crustaci n. gen. n. sp. (Gammaproteobacteria: Legionellales: Coxiellaceae); a bacterial pathogen of the freshwater crustacean: Gammarus fossarum (Malacostraca: Amphipoda).</title>
        <authorList>
            <person name="Bojko J."/>
            <person name="Dunn A.M."/>
            <person name="Stebbing P.D."/>
            <person name="Van Aerle R."/>
            <person name="Bacela-Spychalska K."/>
            <person name="Bean T.P."/>
            <person name="Stentiford G.D."/>
        </authorList>
    </citation>
    <scope>NUCLEOTIDE SEQUENCE [LARGE SCALE GENOMIC DNA]</scope>
    <source>
        <strain evidence="1">RA15029</strain>
    </source>
</reference>
<evidence type="ECO:0000313" key="1">
    <source>
        <dbReference type="EMBL" id="RDH40734.1"/>
    </source>
</evidence>
<dbReference type="AlphaFoldDB" id="A0A370CJW2"/>
<comment type="caution">
    <text evidence="1">The sequence shown here is derived from an EMBL/GenBank/DDBJ whole genome shotgun (WGS) entry which is preliminary data.</text>
</comment>
<gene>
    <name evidence="1" type="ORF">CFE62_002060</name>
</gene>
<sequence length="564" mass="65951">MNLPQLDDIIPKRWILLLRYYLPFCKKPAPFYFKCRQLINELKRTSPNHLFPLNSLPDLLFILDTYSKNDTDLIFVAKKIIALISPEQYQQNDHLLLKNILLKFDPENNQTVILNQLLLQIPAKAYKDIISLLTLSKNKIFELIKWCGRLADKFSLEDKLNLILSLPERLILNQKTLLYSLAFTELETRINPASGDMAKTLTCSEALVGFILKWQKYLNLSTQCLFRLFNQWLEAESQLFMSYINALDIDIRFTFFENLLASYNDTAKNNEKFLRLCPQAQRSLFINRLIDYLFKSFIPEAKETLILTRKPSDKNDPRLLILRNLLEDSSDYSLNPFQLLALISLTGEPLSLEKLKKIKLDAYFFLESAKSFPIELQEYVAESNIKTIKLFIRENIMPEVPDNNERYSIKKRLLDFFQDSYPNTDQDPVAALRTIIEKIPLKFESTLQILFTLLEPLYLLLKNPAIQSSKQKRFMAAEKVRCEAEERAEARRELKRRIASGQQSSISIQRMKELYGQEAETIQKIWQKKSVIQFFDANDEMALKAASREAKELIQLKREFSVSY</sequence>
<evidence type="ECO:0000313" key="2">
    <source>
        <dbReference type="Proteomes" id="UP000226429"/>
    </source>
</evidence>